<evidence type="ECO:0000256" key="3">
    <source>
        <dbReference type="ARBA" id="ARBA00022679"/>
    </source>
</evidence>
<reference evidence="17" key="2">
    <citation type="journal article" date="2013" name="Nat. Genet.">
        <title>The genome of the platyfish, Xiphophorus maculatus, provides insights into evolutionary adaptation and several complex traits.</title>
        <authorList>
            <person name="Schartl M."/>
            <person name="Walter R.B."/>
            <person name="Shen Y."/>
            <person name="Garcia T."/>
            <person name="Catchen J."/>
            <person name="Amores A."/>
            <person name="Braasch I."/>
            <person name="Chalopin D."/>
            <person name="Volff J.N."/>
            <person name="Lesch K.P."/>
            <person name="Bisazza A."/>
            <person name="Minx P."/>
            <person name="Hillier L."/>
            <person name="Wilson R.K."/>
            <person name="Fuerstenberg S."/>
            <person name="Boore J."/>
            <person name="Searle S."/>
            <person name="Postlethwait J.H."/>
            <person name="Warren W.C."/>
        </authorList>
    </citation>
    <scope>NUCLEOTIDE SEQUENCE [LARGE SCALE GENOMIC DNA]</scope>
    <source>
        <strain evidence="17">JP 163 A</strain>
    </source>
</reference>
<feature type="compositionally biased region" description="Acidic residues" evidence="13">
    <location>
        <begin position="1389"/>
        <end position="1399"/>
    </location>
</feature>
<protein>
    <recommendedName>
        <fullName evidence="12">Gypsy retrotransposon integrase-like protein 1</fullName>
        <ecNumber evidence="2">3.1.26.4</ecNumber>
    </recommendedName>
</protein>
<dbReference type="InterPro" id="IPR000477">
    <property type="entry name" value="RT_dom"/>
</dbReference>
<dbReference type="InterPro" id="IPR043128">
    <property type="entry name" value="Rev_trsase/Diguanyl_cyclase"/>
</dbReference>
<evidence type="ECO:0000256" key="10">
    <source>
        <dbReference type="ARBA" id="ARBA00022908"/>
    </source>
</evidence>
<dbReference type="InterPro" id="IPR001969">
    <property type="entry name" value="Aspartic_peptidase_AS"/>
</dbReference>
<dbReference type="GO" id="GO:0015074">
    <property type="term" value="P:DNA integration"/>
    <property type="evidence" value="ECO:0007669"/>
    <property type="project" value="UniProtKB-KW"/>
</dbReference>
<keyword evidence="17" id="KW-1185">Reference proteome</keyword>
<keyword evidence="3" id="KW-0808">Transferase</keyword>
<keyword evidence="9" id="KW-0694">RNA-binding</keyword>
<evidence type="ECO:0000259" key="15">
    <source>
        <dbReference type="PROSITE" id="PS50994"/>
    </source>
</evidence>
<dbReference type="Pfam" id="PF00078">
    <property type="entry name" value="RVT_1"/>
    <property type="match status" value="1"/>
</dbReference>
<accession>A0A3B5R2G6</accession>
<feature type="compositionally biased region" description="Low complexity" evidence="13">
    <location>
        <begin position="293"/>
        <end position="308"/>
    </location>
</feature>
<dbReference type="InterPro" id="IPR012337">
    <property type="entry name" value="RNaseH-like_sf"/>
</dbReference>
<dbReference type="Gene3D" id="3.30.420.10">
    <property type="entry name" value="Ribonuclease H-like superfamily/Ribonuclease H"/>
    <property type="match status" value="1"/>
</dbReference>
<dbReference type="SUPFAM" id="SSF50630">
    <property type="entry name" value="Acid proteases"/>
    <property type="match status" value="1"/>
</dbReference>
<dbReference type="PROSITE" id="PS00141">
    <property type="entry name" value="ASP_PROTEASE"/>
    <property type="match status" value="1"/>
</dbReference>
<feature type="region of interest" description="Disordered" evidence="13">
    <location>
        <begin position="1313"/>
        <end position="1349"/>
    </location>
</feature>
<proteinExistence type="inferred from homology"/>
<keyword evidence="6" id="KW-0255">Endonuclease</keyword>
<dbReference type="CDD" id="cd01647">
    <property type="entry name" value="RT_LTR"/>
    <property type="match status" value="1"/>
</dbReference>
<keyword evidence="10" id="KW-0229">DNA integration</keyword>
<dbReference type="Gene3D" id="3.10.10.10">
    <property type="entry name" value="HIV Type 1 Reverse Transcriptase, subunit A, domain 1"/>
    <property type="match status" value="1"/>
</dbReference>
<dbReference type="FunFam" id="1.10.340.70:FF:000001">
    <property type="entry name" value="Retrovirus-related Pol polyprotein from transposon gypsy-like Protein"/>
    <property type="match status" value="1"/>
</dbReference>
<comment type="similarity">
    <text evidence="1">Belongs to the beta type-B retroviral polymerase family. HERV class-II K(HML-2) pol subfamily.</text>
</comment>
<keyword evidence="5" id="KW-0540">Nuclease</keyword>
<evidence type="ECO:0000259" key="14">
    <source>
        <dbReference type="PROSITE" id="PS50878"/>
    </source>
</evidence>
<feature type="domain" description="Reverse transcriptase" evidence="14">
    <location>
        <begin position="383"/>
        <end position="562"/>
    </location>
</feature>
<dbReference type="GO" id="GO:0006508">
    <property type="term" value="P:proteolysis"/>
    <property type="evidence" value="ECO:0007669"/>
    <property type="project" value="InterPro"/>
</dbReference>
<organism evidence="16 17">
    <name type="scientific">Xiphophorus maculatus</name>
    <name type="common">Southern platyfish</name>
    <name type="synonym">Platypoecilus maculatus</name>
    <dbReference type="NCBI Taxonomy" id="8083"/>
    <lineage>
        <taxon>Eukaryota</taxon>
        <taxon>Metazoa</taxon>
        <taxon>Chordata</taxon>
        <taxon>Craniata</taxon>
        <taxon>Vertebrata</taxon>
        <taxon>Euteleostomi</taxon>
        <taxon>Actinopterygii</taxon>
        <taxon>Neopterygii</taxon>
        <taxon>Teleostei</taxon>
        <taxon>Neoteleostei</taxon>
        <taxon>Acanthomorphata</taxon>
        <taxon>Ovalentaria</taxon>
        <taxon>Atherinomorphae</taxon>
        <taxon>Cyprinodontiformes</taxon>
        <taxon>Poeciliidae</taxon>
        <taxon>Poeciliinae</taxon>
        <taxon>Xiphophorus</taxon>
    </lineage>
</organism>
<keyword evidence="7" id="KW-0378">Hydrolase</keyword>
<dbReference type="Pfam" id="PF00665">
    <property type="entry name" value="rve"/>
    <property type="match status" value="1"/>
</dbReference>
<evidence type="ECO:0000256" key="5">
    <source>
        <dbReference type="ARBA" id="ARBA00022722"/>
    </source>
</evidence>
<reference evidence="17" key="1">
    <citation type="submission" date="2012-01" db="EMBL/GenBank/DDBJ databases">
        <authorList>
            <person name="Walter R."/>
            <person name="Schartl M."/>
            <person name="Warren W."/>
        </authorList>
    </citation>
    <scope>NUCLEOTIDE SEQUENCE [LARGE SCALE GENOMIC DNA]</scope>
    <source>
        <strain evidence="17">JP 163 A</strain>
    </source>
</reference>
<dbReference type="OMA" id="TSWPVPK"/>
<evidence type="ECO:0000256" key="2">
    <source>
        <dbReference type="ARBA" id="ARBA00012180"/>
    </source>
</evidence>
<dbReference type="InterPro" id="IPR001584">
    <property type="entry name" value="Integrase_cat-core"/>
</dbReference>
<reference evidence="16" key="4">
    <citation type="submission" date="2025-09" db="UniProtKB">
        <authorList>
            <consortium name="Ensembl"/>
        </authorList>
    </citation>
    <scope>IDENTIFICATION</scope>
    <source>
        <strain evidence="16">JP 163 A</strain>
    </source>
</reference>
<dbReference type="Pfam" id="PF17921">
    <property type="entry name" value="Integrase_H2C2"/>
    <property type="match status" value="1"/>
</dbReference>
<reference evidence="16" key="3">
    <citation type="submission" date="2025-08" db="UniProtKB">
        <authorList>
            <consortium name="Ensembl"/>
        </authorList>
    </citation>
    <scope>IDENTIFICATION</scope>
    <source>
        <strain evidence="16">JP 163 A</strain>
    </source>
</reference>
<dbReference type="GO" id="GO:0004523">
    <property type="term" value="F:RNA-DNA hybrid ribonuclease activity"/>
    <property type="evidence" value="ECO:0007669"/>
    <property type="project" value="UniProtKB-EC"/>
</dbReference>
<evidence type="ECO:0000256" key="11">
    <source>
        <dbReference type="ARBA" id="ARBA00022918"/>
    </source>
</evidence>
<evidence type="ECO:0000256" key="13">
    <source>
        <dbReference type="SAM" id="MobiDB-lite"/>
    </source>
</evidence>
<dbReference type="SUPFAM" id="SSF53098">
    <property type="entry name" value="Ribonuclease H-like"/>
    <property type="match status" value="1"/>
</dbReference>
<dbReference type="SUPFAM" id="SSF56672">
    <property type="entry name" value="DNA/RNA polymerases"/>
    <property type="match status" value="1"/>
</dbReference>
<dbReference type="PROSITE" id="PS50994">
    <property type="entry name" value="INTEGRASE"/>
    <property type="match status" value="1"/>
</dbReference>
<evidence type="ECO:0000313" key="16">
    <source>
        <dbReference type="Ensembl" id="ENSXMAP00000036940.1"/>
    </source>
</evidence>
<dbReference type="Gene3D" id="1.10.340.70">
    <property type="match status" value="1"/>
</dbReference>
<dbReference type="FunFam" id="3.30.70.270:FF:000020">
    <property type="entry name" value="Transposon Tf2-6 polyprotein-like Protein"/>
    <property type="match status" value="1"/>
</dbReference>
<dbReference type="Proteomes" id="UP000002852">
    <property type="component" value="Unassembled WGS sequence"/>
</dbReference>
<evidence type="ECO:0000313" key="17">
    <source>
        <dbReference type="Proteomes" id="UP000002852"/>
    </source>
</evidence>
<dbReference type="GO" id="GO:0003723">
    <property type="term" value="F:RNA binding"/>
    <property type="evidence" value="ECO:0007669"/>
    <property type="project" value="UniProtKB-KW"/>
</dbReference>
<keyword evidence="8" id="KW-0460">Magnesium</keyword>
<dbReference type="GO" id="GO:0004190">
    <property type="term" value="F:aspartic-type endopeptidase activity"/>
    <property type="evidence" value="ECO:0007669"/>
    <property type="project" value="InterPro"/>
</dbReference>
<evidence type="ECO:0000256" key="8">
    <source>
        <dbReference type="ARBA" id="ARBA00022842"/>
    </source>
</evidence>
<dbReference type="InterPro" id="IPR041577">
    <property type="entry name" value="RT_RNaseH_2"/>
</dbReference>
<dbReference type="InterPro" id="IPR036397">
    <property type="entry name" value="RNaseH_sf"/>
</dbReference>
<dbReference type="Gene3D" id="3.30.70.270">
    <property type="match status" value="2"/>
</dbReference>
<keyword evidence="4" id="KW-0548">Nucleotidyltransferase</keyword>
<dbReference type="CDD" id="cd09274">
    <property type="entry name" value="RNase_HI_RT_Ty3"/>
    <property type="match status" value="1"/>
</dbReference>
<name>A0A3B5R2G6_XIPMA</name>
<evidence type="ECO:0000256" key="6">
    <source>
        <dbReference type="ARBA" id="ARBA00022759"/>
    </source>
</evidence>
<dbReference type="Pfam" id="PF17919">
    <property type="entry name" value="RT_RNaseH_2"/>
    <property type="match status" value="1"/>
</dbReference>
<dbReference type="InParanoid" id="A0A3B5R2G6"/>
<feature type="region of interest" description="Disordered" evidence="13">
    <location>
        <begin position="1379"/>
        <end position="1508"/>
    </location>
</feature>
<feature type="domain" description="Integrase catalytic" evidence="15">
    <location>
        <begin position="1025"/>
        <end position="1181"/>
    </location>
</feature>
<dbReference type="GeneTree" id="ENSGT01100000263500"/>
<dbReference type="PANTHER" id="PTHR37984">
    <property type="entry name" value="PROTEIN CBG26694"/>
    <property type="match status" value="1"/>
</dbReference>
<dbReference type="CDD" id="cd00303">
    <property type="entry name" value="retropepsin_like"/>
    <property type="match status" value="1"/>
</dbReference>
<dbReference type="EC" id="3.1.26.4" evidence="2"/>
<dbReference type="PANTHER" id="PTHR37984:SF15">
    <property type="entry name" value="INTEGRASE CATALYTIC DOMAIN-CONTAINING PROTEIN"/>
    <property type="match status" value="1"/>
</dbReference>
<evidence type="ECO:0000256" key="7">
    <source>
        <dbReference type="ARBA" id="ARBA00022801"/>
    </source>
</evidence>
<dbReference type="InterPro" id="IPR021109">
    <property type="entry name" value="Peptidase_aspartic_dom_sf"/>
</dbReference>
<dbReference type="InterPro" id="IPR050951">
    <property type="entry name" value="Retrovirus_Pol_polyprotein"/>
</dbReference>
<feature type="compositionally biased region" description="Basic and acidic residues" evidence="13">
    <location>
        <begin position="1400"/>
        <end position="1414"/>
    </location>
</feature>
<dbReference type="PROSITE" id="PS50878">
    <property type="entry name" value="RT_POL"/>
    <property type="match status" value="1"/>
</dbReference>
<evidence type="ECO:0000256" key="4">
    <source>
        <dbReference type="ARBA" id="ARBA00022695"/>
    </source>
</evidence>
<feature type="compositionally biased region" description="Acidic residues" evidence="13">
    <location>
        <begin position="1332"/>
        <end position="1344"/>
    </location>
</feature>
<dbReference type="InterPro" id="IPR043502">
    <property type="entry name" value="DNA/RNA_pol_sf"/>
</dbReference>
<sequence>MGCQEFKIIKLETVSVVGHTEAVYMNSPKERKMKILPRGLVGTKSTGQVQIKGDQFNCLLDSGSQVTTIPYSFYNTYLMDHKIKPINNLLEIEGANGQTVPYLGYVEVNITFPPELFGLPVEVDTLALIVPDIKPSQHLILIGTNTLDVAYSKHFDTHPDHSFQPMISGYIAVYKILQHRYAQSLNDYSATVTLQSNRPQVITAGQTTVVEGCLAARLWQDEKQVLLEHPSSYALPGGLMVKTCLIDLPQHRPCHLPVVVSNESDHEIHIPARAVIAEISTFRSVISQEQTVQNSTQSTESLQSSQPQYNFGDSPLSPEWKQRIIQKLNGIPEVFAKHKLDFGRTDKVKHQIKLSDPTPFKQRPRPIHPQDVDAVRKHLQELSDSGVIRESDSPFASPIVVVRKKNGSVRLCIDYRKLNLQTIKDAYALPKLEDAFSALSGSKWFTVLDLKSGYYQIEMEEKDKSKTAFVCPLGFWEFNRMPQGVTNAPSTFQRLMERCMGELNLKEVLVFIDDLIIFAPTLEEHEERLMKVLNKLKDFGLKLSVEKCVFFQTSVKYLGHVVSQNGVETDPDKIKTLTSWPVPKNLKELRSFLGFSGYYRRFVQGYSAIVKPLHDLTAGYPPSQKKLRPTVKPENYLNPKAPFGGRWTPVCQQAFETIIEKLTSAPVLAFADPQKPYTLHTDASSTGLGAVLYQEQDGKNRVVAYASRGLSRSESKYPAHKLEFLALKWAVTEKFNDYLYGAQFTVVTDSNPLTYLLSSAKLDATSYRWLSALSTFTFKIIYRAGKQNMDADGLSRRPHGELFDDPTSRKEHERVLKFAQQHLNEPDYVSIDQHTIEAVCARHLVYSSDVHLDHALVLSMSTHVNSLPDSFTDDEQFSSPLLPRFSADDIAAKQRDDPVIRHVIAQLERGESPSPSVKEELPELPFLLREVNKMELQNNLLIRRRQVGSESRCQLVLPEEYRAVVLHQLHNQMGHMGIDRTLDLVRSRFYWPRMFIDVVNKVRTCERCVRRKSLPERAAPLVNIKTTHPLELVCMDFLSVEPDRRIKDILVITDHFTKYAIAVPTPNQKAKTVAKCLWDNFLMHYGIPEKLHSDQGPDFESRTIRELCEMANIHKIRTTPYHPRGNPVERFNRTLLDMLGTLTEKEKSHWTDFVKPLVHAYNCTKNDVTGYSPYELMFGRQPRLPVDLAFGLPLNEDGFCSHTQYVQKLKSHLEESYKLASKNSAKVMQRNKTRFDQKVTASELNVGDRVLVRNVRLRGKHKLADKWESSVYIVVKKAGNLPVYTVRPEGQNKPLRTLHRDLLLPCGYLPVPEKEIPTRDKKKSPVSSPVSADDEEDPSEDELIDPPLYIPSSVEPVKFTIDIDLPPVDQSVLSTEQFVPFTQSPAPVTEEDNDAEDDEPKPVEGEPTTVKEEQLAIDSEEPEIDSEQINPAEVSRVEGRLSPDPDTPESDNAGLDIQEPDVPDISSHAEQPHSPVDSVSLDTEDQPLRRSSRTRNPPDRLQYTKPGEPLLKSIQALLHGLSSAFSFALQEDEEKQCFAPYSSQPPICCQPGTCTRTYMGSGGEGVTCTK</sequence>
<dbReference type="FunFam" id="3.30.420.10:FF:000032">
    <property type="entry name" value="Retrovirus-related Pol polyprotein from transposon 297-like Protein"/>
    <property type="match status" value="1"/>
</dbReference>
<keyword evidence="11" id="KW-0695">RNA-directed DNA polymerase</keyword>
<evidence type="ECO:0000256" key="12">
    <source>
        <dbReference type="ARBA" id="ARBA00039658"/>
    </source>
</evidence>
<dbReference type="Ensembl" id="ENSXMAT00000033446.1">
    <property type="protein sequence ID" value="ENSXMAP00000036940.1"/>
    <property type="gene ID" value="ENSXMAG00000022175.1"/>
</dbReference>
<evidence type="ECO:0000256" key="1">
    <source>
        <dbReference type="ARBA" id="ARBA00010879"/>
    </source>
</evidence>
<dbReference type="GO" id="GO:0003964">
    <property type="term" value="F:RNA-directed DNA polymerase activity"/>
    <property type="evidence" value="ECO:0007669"/>
    <property type="project" value="UniProtKB-KW"/>
</dbReference>
<feature type="region of interest" description="Disordered" evidence="13">
    <location>
        <begin position="291"/>
        <end position="313"/>
    </location>
</feature>
<dbReference type="FunFam" id="3.10.10.10:FF:000004">
    <property type="entry name" value="Uncharacterized protein"/>
    <property type="match status" value="1"/>
</dbReference>
<dbReference type="InterPro" id="IPR041588">
    <property type="entry name" value="Integrase_H2C2"/>
</dbReference>
<dbReference type="FunFam" id="3.10.20.370:FF:000001">
    <property type="entry name" value="Retrovirus-related Pol polyprotein from transposon 17.6-like protein"/>
    <property type="match status" value="1"/>
</dbReference>
<evidence type="ECO:0000256" key="9">
    <source>
        <dbReference type="ARBA" id="ARBA00022884"/>
    </source>
</evidence>